<accession>A0ACC0P8G8</accession>
<gene>
    <name evidence="1" type="ORF">RHMOL_Rhmol04G0370000</name>
</gene>
<evidence type="ECO:0000313" key="2">
    <source>
        <dbReference type="Proteomes" id="UP001062846"/>
    </source>
</evidence>
<sequence length="251" mass="28669">MLHEREEEEEEEEMDKQQQQQQESRSSSNKKVDLGVIATWVKKHASLYEAATRHPFIESIRNGTVDLSSFRRWLGQDNIFVRAFVPFAASVLVKACNETDDSSDMEVILGGMAALNDELAWFKKEASKWGVTLSAIVPLAANVGYCSFLKSLMSSEVEYTVALTAFWAIEAVYQDSFAYCLEEGAETLEELKETCYRWGNDDFGEWCCTLEERANRRLQMASEDVRKKAEAVLLRVLELEVEFWDMSRVGI</sequence>
<dbReference type="Proteomes" id="UP001062846">
    <property type="component" value="Chromosome 4"/>
</dbReference>
<evidence type="ECO:0000313" key="1">
    <source>
        <dbReference type="EMBL" id="KAI8561805.1"/>
    </source>
</evidence>
<organism evidence="1 2">
    <name type="scientific">Rhododendron molle</name>
    <name type="common">Chinese azalea</name>
    <name type="synonym">Azalea mollis</name>
    <dbReference type="NCBI Taxonomy" id="49168"/>
    <lineage>
        <taxon>Eukaryota</taxon>
        <taxon>Viridiplantae</taxon>
        <taxon>Streptophyta</taxon>
        <taxon>Embryophyta</taxon>
        <taxon>Tracheophyta</taxon>
        <taxon>Spermatophyta</taxon>
        <taxon>Magnoliopsida</taxon>
        <taxon>eudicotyledons</taxon>
        <taxon>Gunneridae</taxon>
        <taxon>Pentapetalae</taxon>
        <taxon>asterids</taxon>
        <taxon>Ericales</taxon>
        <taxon>Ericaceae</taxon>
        <taxon>Ericoideae</taxon>
        <taxon>Rhodoreae</taxon>
        <taxon>Rhododendron</taxon>
    </lineage>
</organism>
<keyword evidence="2" id="KW-1185">Reference proteome</keyword>
<name>A0ACC0P8G8_RHOML</name>
<protein>
    <submittedName>
        <fullName evidence="1">Uncharacterized protein</fullName>
    </submittedName>
</protein>
<reference evidence="1" key="1">
    <citation type="submission" date="2022-02" db="EMBL/GenBank/DDBJ databases">
        <title>Plant Genome Project.</title>
        <authorList>
            <person name="Zhang R.-G."/>
        </authorList>
    </citation>
    <scope>NUCLEOTIDE SEQUENCE</scope>
    <source>
        <strain evidence="1">AT1</strain>
    </source>
</reference>
<proteinExistence type="predicted"/>
<comment type="caution">
    <text evidence="1">The sequence shown here is derived from an EMBL/GenBank/DDBJ whole genome shotgun (WGS) entry which is preliminary data.</text>
</comment>
<dbReference type="EMBL" id="CM046391">
    <property type="protein sequence ID" value="KAI8561805.1"/>
    <property type="molecule type" value="Genomic_DNA"/>
</dbReference>